<comment type="caution">
    <text evidence="1">The sequence shown here is derived from an EMBL/GenBank/DDBJ whole genome shotgun (WGS) entry which is preliminary data.</text>
</comment>
<keyword evidence="2" id="KW-1185">Reference proteome</keyword>
<evidence type="ECO:0008006" key="3">
    <source>
        <dbReference type="Google" id="ProtNLM"/>
    </source>
</evidence>
<sequence length="260" mass="29576">MANIYQELPKVLERFPNLQHLRVDRVPSLEGNGRPLVWKAISKFLHLNSPDNLESMIMHSFFVKRQWHINYPKLSSLIQKLRYFSYNSYNGRDTHNDVLQLLQCGENLRRVKLFGIRFDSDGCSDLVHPKAPLQRLLVAKGTLPASYLESLANFRRTLKEVDLCSVELTVGTWRTVLGQFVSGFDSLINLELRYSALNSDASDLYEQCSAQVKQRRKRLGLEEKVLVDLSCLGCPGCPGCPDRLTGAAMYQISINVLDNS</sequence>
<dbReference type="InterPro" id="IPR032675">
    <property type="entry name" value="LRR_dom_sf"/>
</dbReference>
<proteinExistence type="predicted"/>
<evidence type="ECO:0000313" key="2">
    <source>
        <dbReference type="Proteomes" id="UP001610335"/>
    </source>
</evidence>
<dbReference type="Proteomes" id="UP001610335">
    <property type="component" value="Unassembled WGS sequence"/>
</dbReference>
<evidence type="ECO:0000313" key="1">
    <source>
        <dbReference type="EMBL" id="KAL2818817.1"/>
    </source>
</evidence>
<protein>
    <recommendedName>
        <fullName evidence="3">F-box domain-containing protein</fullName>
    </recommendedName>
</protein>
<accession>A0ABR4HVQ2</accession>
<dbReference type="Gene3D" id="3.80.10.10">
    <property type="entry name" value="Ribonuclease Inhibitor"/>
    <property type="match status" value="1"/>
</dbReference>
<name>A0ABR4HVQ2_9EURO</name>
<dbReference type="SUPFAM" id="SSF52047">
    <property type="entry name" value="RNI-like"/>
    <property type="match status" value="1"/>
</dbReference>
<dbReference type="EMBL" id="JBFXLS010000081">
    <property type="protein sequence ID" value="KAL2818817.1"/>
    <property type="molecule type" value="Genomic_DNA"/>
</dbReference>
<organism evidence="1 2">
    <name type="scientific">Aspergillus cavernicola</name>
    <dbReference type="NCBI Taxonomy" id="176166"/>
    <lineage>
        <taxon>Eukaryota</taxon>
        <taxon>Fungi</taxon>
        <taxon>Dikarya</taxon>
        <taxon>Ascomycota</taxon>
        <taxon>Pezizomycotina</taxon>
        <taxon>Eurotiomycetes</taxon>
        <taxon>Eurotiomycetidae</taxon>
        <taxon>Eurotiales</taxon>
        <taxon>Aspergillaceae</taxon>
        <taxon>Aspergillus</taxon>
        <taxon>Aspergillus subgen. Nidulantes</taxon>
    </lineage>
</organism>
<gene>
    <name evidence="1" type="ORF">BDW59DRAFT_165353</name>
</gene>
<reference evidence="1 2" key="1">
    <citation type="submission" date="2024-07" db="EMBL/GenBank/DDBJ databases">
        <title>Section-level genome sequencing and comparative genomics of Aspergillus sections Usti and Cavernicolus.</title>
        <authorList>
            <consortium name="Lawrence Berkeley National Laboratory"/>
            <person name="Nybo J.L."/>
            <person name="Vesth T.C."/>
            <person name="Theobald S."/>
            <person name="Frisvad J.C."/>
            <person name="Larsen T.O."/>
            <person name="Kjaerboelling I."/>
            <person name="Rothschild-Mancinelli K."/>
            <person name="Lyhne E.K."/>
            <person name="Kogle M.E."/>
            <person name="Barry K."/>
            <person name="Clum A."/>
            <person name="Na H."/>
            <person name="Ledsgaard L."/>
            <person name="Lin J."/>
            <person name="Lipzen A."/>
            <person name="Kuo A."/>
            <person name="Riley R."/>
            <person name="Mondo S."/>
            <person name="LaButti K."/>
            <person name="Haridas S."/>
            <person name="Pangalinan J."/>
            <person name="Salamov A.A."/>
            <person name="Simmons B.A."/>
            <person name="Magnuson J.K."/>
            <person name="Chen J."/>
            <person name="Drula E."/>
            <person name="Henrissat B."/>
            <person name="Wiebenga A."/>
            <person name="Lubbers R.J."/>
            <person name="Gomes A.C."/>
            <person name="Makela M.R."/>
            <person name="Stajich J."/>
            <person name="Grigoriev I.V."/>
            <person name="Mortensen U.H."/>
            <person name="De vries R.P."/>
            <person name="Baker S.E."/>
            <person name="Andersen M.R."/>
        </authorList>
    </citation>
    <scope>NUCLEOTIDE SEQUENCE [LARGE SCALE GENOMIC DNA]</scope>
    <source>
        <strain evidence="1 2">CBS 600.67</strain>
    </source>
</reference>